<comment type="caution">
    <text evidence="1">The sequence shown here is derived from an EMBL/GenBank/DDBJ whole genome shotgun (WGS) entry which is preliminary data.</text>
</comment>
<dbReference type="OrthoDB" id="7205228at2"/>
<evidence type="ECO:0000313" key="2">
    <source>
        <dbReference type="Proteomes" id="UP000013063"/>
    </source>
</evidence>
<name>R0CX07_CAUVI</name>
<dbReference type="AlphaFoldDB" id="R0CX07"/>
<gene>
    <name evidence="1" type="ORF">OR37_03043</name>
</gene>
<dbReference type="STRING" id="1292034.OR37_03043"/>
<accession>R0CX07</accession>
<dbReference type="EMBL" id="APMP01000022">
    <property type="protein sequence ID" value="ENZ81041.1"/>
    <property type="molecule type" value="Genomic_DNA"/>
</dbReference>
<reference evidence="1 2" key="1">
    <citation type="journal article" date="2013" name="Genome Announc.">
        <title>Draft Genome Sequence for Caulobacter sp. Strain OR37, a Bacterium Tolerant to Heavy Metals.</title>
        <authorList>
            <person name="Utturkar S.M."/>
            <person name="Bollmann A."/>
            <person name="Brzoska R.M."/>
            <person name="Klingeman D.M."/>
            <person name="Epstein S.E."/>
            <person name="Palumbo A.V."/>
            <person name="Brown S.D."/>
        </authorList>
    </citation>
    <scope>NUCLEOTIDE SEQUENCE [LARGE SCALE GENOMIC DNA]</scope>
    <source>
        <strain evidence="1 2">OR37</strain>
    </source>
</reference>
<proteinExistence type="predicted"/>
<keyword evidence="2" id="KW-1185">Reference proteome</keyword>
<dbReference type="eggNOG" id="ENOG5033DCY">
    <property type="taxonomic scope" value="Bacteria"/>
</dbReference>
<dbReference type="PATRIC" id="fig|1292034.3.peg.3025"/>
<evidence type="ECO:0008006" key="3">
    <source>
        <dbReference type="Google" id="ProtNLM"/>
    </source>
</evidence>
<organism evidence="1 2">
    <name type="scientific">Caulobacter vibrioides OR37</name>
    <dbReference type="NCBI Taxonomy" id="1292034"/>
    <lineage>
        <taxon>Bacteria</taxon>
        <taxon>Pseudomonadati</taxon>
        <taxon>Pseudomonadota</taxon>
        <taxon>Alphaproteobacteria</taxon>
        <taxon>Caulobacterales</taxon>
        <taxon>Caulobacteraceae</taxon>
        <taxon>Caulobacter</taxon>
    </lineage>
</organism>
<dbReference type="RefSeq" id="WP_004621666.1">
    <property type="nucleotide sequence ID" value="NZ_APMP01000022.1"/>
</dbReference>
<sequence length="156" mass="16942">MTVRKFQPPNRLAKMIKERGGILAKDAIAAAEAGVESLRESSLANLDATIAEMERRFGKGAEGRDAESFEALYILSSRIIDVSIFVSDVGIDRAAVSLCGLVDGFAESGAWRWDAVDVHLNALRLLRSIGAQLPAEQREAMLAGLHQVSRHRPDEG</sequence>
<protein>
    <recommendedName>
        <fullName evidence="3">Chemotaxis protein CheE</fullName>
    </recommendedName>
</protein>
<dbReference type="Proteomes" id="UP000013063">
    <property type="component" value="Unassembled WGS sequence"/>
</dbReference>
<evidence type="ECO:0000313" key="1">
    <source>
        <dbReference type="EMBL" id="ENZ81041.1"/>
    </source>
</evidence>